<sequence length="257" mass="26751">MKVLSPGAVQPSFVQALPVSETIIPTNATTTTITNAPTTQPSKISNLRIVLNVMGVVFWVFGSILNIVGDGLVFTSNSSGATSAGTLYIIGFSLWIIGSIVHPGLSTLHSLFHLEKKYLASRILYLSASVMLICSMILFVIGAALFTAAAFGFSLAAQVIWIVAASLWLLSTLAMGVDVMVAIMIGTIQLRRAVIGRAIGFALSVAAAVLFIIGAVMFNVRGNIANGNVGFQTSASVLWIVGSSAVVGSTFANAIAV</sequence>
<proteinExistence type="predicted"/>
<dbReference type="Proteomes" id="UP001431209">
    <property type="component" value="Unassembled WGS sequence"/>
</dbReference>
<name>A0AAW2YK37_9EUKA</name>
<organism evidence="2 3">
    <name type="scientific">Acrasis kona</name>
    <dbReference type="NCBI Taxonomy" id="1008807"/>
    <lineage>
        <taxon>Eukaryota</taxon>
        <taxon>Discoba</taxon>
        <taxon>Heterolobosea</taxon>
        <taxon>Tetramitia</taxon>
        <taxon>Eutetramitia</taxon>
        <taxon>Acrasidae</taxon>
        <taxon>Acrasis</taxon>
    </lineage>
</organism>
<keyword evidence="1" id="KW-1133">Transmembrane helix</keyword>
<keyword evidence="3" id="KW-1185">Reference proteome</keyword>
<evidence type="ECO:0000313" key="3">
    <source>
        <dbReference type="Proteomes" id="UP001431209"/>
    </source>
</evidence>
<accession>A0AAW2YK37</accession>
<feature type="transmembrane region" description="Helical" evidence="1">
    <location>
        <begin position="159"/>
        <end position="186"/>
    </location>
</feature>
<feature type="transmembrane region" description="Helical" evidence="1">
    <location>
        <begin position="88"/>
        <end position="112"/>
    </location>
</feature>
<evidence type="ECO:0000313" key="2">
    <source>
        <dbReference type="EMBL" id="KAL0477373.1"/>
    </source>
</evidence>
<feature type="transmembrane region" description="Helical" evidence="1">
    <location>
        <begin position="237"/>
        <end position="256"/>
    </location>
</feature>
<evidence type="ECO:0000256" key="1">
    <source>
        <dbReference type="SAM" id="Phobius"/>
    </source>
</evidence>
<feature type="transmembrane region" description="Helical" evidence="1">
    <location>
        <begin position="49"/>
        <end position="68"/>
    </location>
</feature>
<keyword evidence="1" id="KW-0472">Membrane</keyword>
<feature type="transmembrane region" description="Helical" evidence="1">
    <location>
        <begin position="124"/>
        <end position="153"/>
    </location>
</feature>
<gene>
    <name evidence="2" type="ORF">AKO1_005795</name>
</gene>
<feature type="transmembrane region" description="Helical" evidence="1">
    <location>
        <begin position="198"/>
        <end position="217"/>
    </location>
</feature>
<dbReference type="EMBL" id="JAOPGA020000167">
    <property type="protein sequence ID" value="KAL0477373.1"/>
    <property type="molecule type" value="Genomic_DNA"/>
</dbReference>
<reference evidence="2 3" key="1">
    <citation type="submission" date="2024-03" db="EMBL/GenBank/DDBJ databases">
        <title>The Acrasis kona genome and developmental transcriptomes reveal deep origins of eukaryotic multicellular pathways.</title>
        <authorList>
            <person name="Sheikh S."/>
            <person name="Fu C.-J."/>
            <person name="Brown M.W."/>
            <person name="Baldauf S.L."/>
        </authorList>
    </citation>
    <scope>NUCLEOTIDE SEQUENCE [LARGE SCALE GENOMIC DNA]</scope>
    <source>
        <strain evidence="2 3">ATCC MYA-3509</strain>
    </source>
</reference>
<keyword evidence="1" id="KW-0812">Transmembrane</keyword>
<protein>
    <submittedName>
        <fullName evidence="2">Uncharacterized protein</fullName>
    </submittedName>
</protein>
<dbReference type="AlphaFoldDB" id="A0AAW2YK37"/>
<comment type="caution">
    <text evidence="2">The sequence shown here is derived from an EMBL/GenBank/DDBJ whole genome shotgun (WGS) entry which is preliminary data.</text>
</comment>